<comment type="caution">
    <text evidence="1">The sequence shown here is derived from an EMBL/GenBank/DDBJ whole genome shotgun (WGS) entry which is preliminary data.</text>
</comment>
<sequence length="955" mass="106143">MVALTNAIGALDLAKDIVPLEVAKSVLSTLSTILTVIKNTMQNKDDYAEVVSRCNKIAKSIERSTRGKLETEIDPTVTQALSELQRFVDDIEKTVKAKEQRAVTNRAFSASMDRESIAKWKDQLDYFLRMCDHEVIMDMRMEIGDMARTLKGGAVVQFESDCEPPPPRPSMFFGRDGLVRKVVECLNTQHVVLVGPGGIGKSSMAKAILNEHAVVARFKDRRFFVRFDDINASQVTQTTFIGRIAGVLGLRSNLLSSVKRSLATSDAFVVLDNAETFQDAASDDDSSRIAEIIDELGSLPSVTMMVTTRNRRVSTNLRYTTIDVPALEANAARQAFMEIYPVDGSQAIVDRLLSALDFHALSINLLAHVAKENQWTLEELMRSWGEQQTHLLHIGNGKLRSLSATIELSLTSSSMTQLGNDARRVMGVAASLPQGISENALKDCFPDIPNIRPVVDTLCRLSLMYRKLGAYTMLSPIRMHISGTHQGSDTPSVDLTHIRRYYYTQLADISNRDDGGAWISTEDANLEWLIAHDLLRTTCEDMAAVCCACYHFIDRLRLHKPRPIALHSAILGLPDSNGSTKPSNTPEAVPRPHLGQALSYGKAHCILVLGLLAAVLTNVTESIELYAAAKQLFLLDRDHNMAAMCLENIAAQYTYLGKVADAETTLQEALTIRRKYRVLSPFGEASINLPLGNALICRGRLQEALVLLESTREYFERSRNHARYLSWAMWLQGEVELSSRNCLAARQHLEAQLSLNIRMNDDVGQSKSLIDLSTVEVVEGNFAEAHKLLQDAFMLVTGGKNTHLACGALWHRAALASDEGDFNFSRDLLRCVRVEHATFGGRSDIAIPIATYISARNELFAEDYQTARDLFSSAVEYCEEQSAMWFQARSTRALGEISLLEKDVTGAEVWFAKTQTLCDNMGIHPDFLYINACHCKLKESHEGWNLFLEGRPRSS</sequence>
<organism evidence="1 2">
    <name type="scientific">Leucogyrophana mollusca</name>
    <dbReference type="NCBI Taxonomy" id="85980"/>
    <lineage>
        <taxon>Eukaryota</taxon>
        <taxon>Fungi</taxon>
        <taxon>Dikarya</taxon>
        <taxon>Basidiomycota</taxon>
        <taxon>Agaricomycotina</taxon>
        <taxon>Agaricomycetes</taxon>
        <taxon>Agaricomycetidae</taxon>
        <taxon>Boletales</taxon>
        <taxon>Boletales incertae sedis</taxon>
        <taxon>Leucogyrophana</taxon>
    </lineage>
</organism>
<proteinExistence type="predicted"/>
<evidence type="ECO:0000313" key="2">
    <source>
        <dbReference type="Proteomes" id="UP000790709"/>
    </source>
</evidence>
<gene>
    <name evidence="1" type="ORF">BV22DRAFT_844566</name>
</gene>
<name>A0ACB8B2M5_9AGAM</name>
<reference evidence="1" key="1">
    <citation type="journal article" date="2021" name="New Phytol.">
        <title>Evolutionary innovations through gain and loss of genes in the ectomycorrhizal Boletales.</title>
        <authorList>
            <person name="Wu G."/>
            <person name="Miyauchi S."/>
            <person name="Morin E."/>
            <person name="Kuo A."/>
            <person name="Drula E."/>
            <person name="Varga T."/>
            <person name="Kohler A."/>
            <person name="Feng B."/>
            <person name="Cao Y."/>
            <person name="Lipzen A."/>
            <person name="Daum C."/>
            <person name="Hundley H."/>
            <person name="Pangilinan J."/>
            <person name="Johnson J."/>
            <person name="Barry K."/>
            <person name="LaButti K."/>
            <person name="Ng V."/>
            <person name="Ahrendt S."/>
            <person name="Min B."/>
            <person name="Choi I.G."/>
            <person name="Park H."/>
            <person name="Plett J.M."/>
            <person name="Magnuson J."/>
            <person name="Spatafora J.W."/>
            <person name="Nagy L.G."/>
            <person name="Henrissat B."/>
            <person name="Grigoriev I.V."/>
            <person name="Yang Z.L."/>
            <person name="Xu J."/>
            <person name="Martin F.M."/>
        </authorList>
    </citation>
    <scope>NUCLEOTIDE SEQUENCE</scope>
    <source>
        <strain evidence="1">KUC20120723A-06</strain>
    </source>
</reference>
<accession>A0ACB8B2M5</accession>
<keyword evidence="2" id="KW-1185">Reference proteome</keyword>
<protein>
    <submittedName>
        <fullName evidence="1">Uncharacterized protein</fullName>
    </submittedName>
</protein>
<dbReference type="EMBL" id="MU266630">
    <property type="protein sequence ID" value="KAH7919790.1"/>
    <property type="molecule type" value="Genomic_DNA"/>
</dbReference>
<dbReference type="Proteomes" id="UP000790709">
    <property type="component" value="Unassembled WGS sequence"/>
</dbReference>
<evidence type="ECO:0000313" key="1">
    <source>
        <dbReference type="EMBL" id="KAH7919790.1"/>
    </source>
</evidence>